<organism evidence="3 4">
    <name type="scientific">Didymella pomorum</name>
    <dbReference type="NCBI Taxonomy" id="749634"/>
    <lineage>
        <taxon>Eukaryota</taxon>
        <taxon>Fungi</taxon>
        <taxon>Dikarya</taxon>
        <taxon>Ascomycota</taxon>
        <taxon>Pezizomycotina</taxon>
        <taxon>Dothideomycetes</taxon>
        <taxon>Pleosporomycetidae</taxon>
        <taxon>Pleosporales</taxon>
        <taxon>Pleosporineae</taxon>
        <taxon>Didymellaceae</taxon>
        <taxon>Didymella</taxon>
    </lineage>
</organism>
<feature type="compositionally biased region" description="Basic and acidic residues" evidence="1">
    <location>
        <begin position="314"/>
        <end position="345"/>
    </location>
</feature>
<feature type="compositionally biased region" description="Acidic residues" evidence="1">
    <location>
        <begin position="27"/>
        <end position="40"/>
    </location>
</feature>
<sequence length="541" mass="61301">MAGSDFTFDNAEPVNDMAFQDAMEMASNDDQDDDQDDDVEGSTLLAAHGVSGSILTLEAFTDSGKDQDNALRLDDDDIKELEVVEDDDNETGAYKDTTVGKKRKRVRLEVPETELNHSKITGARIKAEGGEAFLLDDDTNMLGHHKRSRSFGTFGRRGREKGECFPAYHKRVSATLDSDDELMLDMREKGYSDRQIAEKLAKDGRVRYDQKSISTRIMRIRLAQAENFDFLLQEGYKEWELEDDQHLVEAYALADIEISYDFERIRAWRFRKVSEYMRRLDKNSNFSANACRVRYGQLTSGTARIPCDEDDDPETRREEREVFRQSREEEREKEATEKETQEALEKRVKDGVKIKNAQKAEEIANRRAAREPEKANRALQRAAQAQLRMQKAAENQKAKTERNAQIKKAAALPKRRGKRAKTAADADASAAKAIASKPKTSKAVELKEESESVDPRSYLNMTDLTNLCANRGLPTDRTKKELVASLMDADMEWNHDQLKKMCKAKGLNASSTKTVMRYKLALKAAQSCPSFEAGMRAAEED</sequence>
<dbReference type="Proteomes" id="UP001140510">
    <property type="component" value="Unassembled WGS sequence"/>
</dbReference>
<evidence type="ECO:0000259" key="2">
    <source>
        <dbReference type="Pfam" id="PF24625"/>
    </source>
</evidence>
<name>A0A9W8ZM47_9PLEO</name>
<dbReference type="InterPro" id="IPR056043">
    <property type="entry name" value="DUF7626"/>
</dbReference>
<comment type="caution">
    <text evidence="3">The sequence shown here is derived from an EMBL/GenBank/DDBJ whole genome shotgun (WGS) entry which is preliminary data.</text>
</comment>
<dbReference type="OrthoDB" id="5321209at2759"/>
<evidence type="ECO:0000256" key="1">
    <source>
        <dbReference type="SAM" id="MobiDB-lite"/>
    </source>
</evidence>
<feature type="region of interest" description="Disordered" evidence="1">
    <location>
        <begin position="302"/>
        <end position="345"/>
    </location>
</feature>
<accession>A0A9W8ZM47</accession>
<dbReference type="EMBL" id="JAPEVA010000003">
    <property type="protein sequence ID" value="KAJ4412357.1"/>
    <property type="molecule type" value="Genomic_DNA"/>
</dbReference>
<gene>
    <name evidence="3" type="ORF">N0V91_000828</name>
</gene>
<evidence type="ECO:0000313" key="4">
    <source>
        <dbReference type="Proteomes" id="UP001140510"/>
    </source>
</evidence>
<dbReference type="Pfam" id="PF24625">
    <property type="entry name" value="DUF7626"/>
    <property type="match status" value="1"/>
</dbReference>
<feature type="compositionally biased region" description="Low complexity" evidence="1">
    <location>
        <begin position="423"/>
        <end position="441"/>
    </location>
</feature>
<keyword evidence="4" id="KW-1185">Reference proteome</keyword>
<reference evidence="3" key="1">
    <citation type="submission" date="2022-10" db="EMBL/GenBank/DDBJ databases">
        <title>Tapping the CABI collections for fungal endophytes: first genome assemblies for Collariella, Neodidymelliopsis, Ascochyta clinopodiicola, Didymella pomorum, Didymosphaeria variabile, Neocosmospora piperis and Neocucurbitaria cava.</title>
        <authorList>
            <person name="Hill R."/>
        </authorList>
    </citation>
    <scope>NUCLEOTIDE SEQUENCE</scope>
    <source>
        <strain evidence="3">IMI 355091</strain>
    </source>
</reference>
<feature type="region of interest" description="Disordered" evidence="1">
    <location>
        <begin position="21"/>
        <end position="41"/>
    </location>
</feature>
<feature type="compositionally biased region" description="Basic and acidic residues" evidence="1">
    <location>
        <begin position="394"/>
        <end position="404"/>
    </location>
</feature>
<feature type="region of interest" description="Disordered" evidence="1">
    <location>
        <begin position="386"/>
        <end position="449"/>
    </location>
</feature>
<feature type="domain" description="DUF7626" evidence="2">
    <location>
        <begin position="176"/>
        <end position="229"/>
    </location>
</feature>
<proteinExistence type="predicted"/>
<protein>
    <recommendedName>
        <fullName evidence="2">DUF7626 domain-containing protein</fullName>
    </recommendedName>
</protein>
<dbReference type="AlphaFoldDB" id="A0A9W8ZM47"/>
<evidence type="ECO:0000313" key="3">
    <source>
        <dbReference type="EMBL" id="KAJ4412357.1"/>
    </source>
</evidence>